<name>A0ABD0JCZ5_9CAEN</name>
<protein>
    <submittedName>
        <fullName evidence="2">Uncharacterized protein</fullName>
    </submittedName>
</protein>
<feature type="compositionally biased region" description="Basic and acidic residues" evidence="1">
    <location>
        <begin position="1"/>
        <end position="10"/>
    </location>
</feature>
<proteinExistence type="predicted"/>
<feature type="compositionally biased region" description="Low complexity" evidence="1">
    <location>
        <begin position="11"/>
        <end position="20"/>
    </location>
</feature>
<keyword evidence="3" id="KW-1185">Reference proteome</keyword>
<dbReference type="EMBL" id="JACVVK020000499">
    <property type="protein sequence ID" value="KAK7469908.1"/>
    <property type="molecule type" value="Genomic_DNA"/>
</dbReference>
<dbReference type="AlphaFoldDB" id="A0ABD0JCZ5"/>
<dbReference type="Proteomes" id="UP001519460">
    <property type="component" value="Unassembled WGS sequence"/>
</dbReference>
<feature type="non-terminal residue" evidence="2">
    <location>
        <position position="1"/>
    </location>
</feature>
<comment type="caution">
    <text evidence="2">The sequence shown here is derived from an EMBL/GenBank/DDBJ whole genome shotgun (WGS) entry which is preliminary data.</text>
</comment>
<evidence type="ECO:0000313" key="3">
    <source>
        <dbReference type="Proteomes" id="UP001519460"/>
    </source>
</evidence>
<gene>
    <name evidence="2" type="ORF">BaRGS_00036071</name>
</gene>
<feature type="region of interest" description="Disordered" evidence="1">
    <location>
        <begin position="1"/>
        <end position="105"/>
    </location>
</feature>
<organism evidence="2 3">
    <name type="scientific">Batillaria attramentaria</name>
    <dbReference type="NCBI Taxonomy" id="370345"/>
    <lineage>
        <taxon>Eukaryota</taxon>
        <taxon>Metazoa</taxon>
        <taxon>Spiralia</taxon>
        <taxon>Lophotrochozoa</taxon>
        <taxon>Mollusca</taxon>
        <taxon>Gastropoda</taxon>
        <taxon>Caenogastropoda</taxon>
        <taxon>Sorbeoconcha</taxon>
        <taxon>Cerithioidea</taxon>
        <taxon>Batillariidae</taxon>
        <taxon>Batillaria</taxon>
    </lineage>
</organism>
<feature type="compositionally biased region" description="Polar residues" evidence="1">
    <location>
        <begin position="45"/>
        <end position="57"/>
    </location>
</feature>
<feature type="region of interest" description="Disordered" evidence="1">
    <location>
        <begin position="197"/>
        <end position="219"/>
    </location>
</feature>
<evidence type="ECO:0000256" key="1">
    <source>
        <dbReference type="SAM" id="MobiDB-lite"/>
    </source>
</evidence>
<reference evidence="2 3" key="1">
    <citation type="journal article" date="2023" name="Sci. Data">
        <title>Genome assembly of the Korean intertidal mud-creeper Batillaria attramentaria.</title>
        <authorList>
            <person name="Patra A.K."/>
            <person name="Ho P.T."/>
            <person name="Jun S."/>
            <person name="Lee S.J."/>
            <person name="Kim Y."/>
            <person name="Won Y.J."/>
        </authorList>
    </citation>
    <scope>NUCLEOTIDE SEQUENCE [LARGE SCALE GENOMIC DNA]</scope>
    <source>
        <strain evidence="2">Wonlab-2016</strain>
    </source>
</reference>
<evidence type="ECO:0000313" key="2">
    <source>
        <dbReference type="EMBL" id="KAK7469908.1"/>
    </source>
</evidence>
<sequence length="439" mass="48831">LRRSNRDKATNARTPNTTPPIAGCTTCLPRRFPAEDSHHAMPPQHSMTRFSRDTMSPNRHPHPDPPTLTVPSTFSQRPRPRIYRPPPARGEPKASSPTSSVNPFSHRFRHMNTRGRHFNICDGPATTSDDVGAAGLSPLGLADGAANVPTRSAMVNYRRVILDQPRLERVKDRYRIACLASVKDSTGRELQTMASASRATFLNTTPTHQESGDKQSGSNRCEIVPKTVWDQVGLGDWRLGATRRRNQAKFSSGTFSATWLQHGAVRKTRRDVFWGSPLHPVTAARAARQRTLQFTRVSTLVRSVRITGFSGEEQGGVVLRWEAGGGDDLFERFTVQGHRRNVVLSSIFFTHLCRIAGDADGFATRLEAAQTLKPAARAGAFSDVFICFARVMDELSDKRALGRSDRRSTWRFNSSYAHHFPRYKAVSSAADSGRSDVWR</sequence>
<accession>A0ABD0JCZ5</accession>